<protein>
    <recommendedName>
        <fullName evidence="5">Bromo domain-containing protein</fullName>
    </recommendedName>
</protein>
<dbReference type="AlphaFoldDB" id="A0A3P6SSU1"/>
<dbReference type="EMBL" id="UYRT01034218">
    <property type="protein sequence ID" value="VDK78236.1"/>
    <property type="molecule type" value="Genomic_DNA"/>
</dbReference>
<gene>
    <name evidence="3" type="ORF">GPUH_LOCUS9835</name>
</gene>
<accession>A0A3P6SSU1</accession>
<evidence type="ECO:0000256" key="1">
    <source>
        <dbReference type="ARBA" id="ARBA00023117"/>
    </source>
</evidence>
<keyword evidence="4" id="KW-1185">Reference proteome</keyword>
<dbReference type="Gene3D" id="1.20.920.10">
    <property type="entry name" value="Bromodomain-like"/>
    <property type="match status" value="1"/>
</dbReference>
<feature type="compositionally biased region" description="Polar residues" evidence="2">
    <location>
        <begin position="65"/>
        <end position="90"/>
    </location>
</feature>
<reference evidence="3 4" key="1">
    <citation type="submission" date="2018-11" db="EMBL/GenBank/DDBJ databases">
        <authorList>
            <consortium name="Pathogen Informatics"/>
        </authorList>
    </citation>
    <scope>NUCLEOTIDE SEQUENCE [LARGE SCALE GENOMIC DNA]</scope>
</reference>
<feature type="region of interest" description="Disordered" evidence="2">
    <location>
        <begin position="53"/>
        <end position="90"/>
    </location>
</feature>
<proteinExistence type="predicted"/>
<evidence type="ECO:0000313" key="4">
    <source>
        <dbReference type="Proteomes" id="UP000271098"/>
    </source>
</evidence>
<evidence type="ECO:0008006" key="5">
    <source>
        <dbReference type="Google" id="ProtNLM"/>
    </source>
</evidence>
<name>A0A3P6SSU1_9BILA</name>
<organism evidence="3 4">
    <name type="scientific">Gongylonema pulchrum</name>
    <dbReference type="NCBI Taxonomy" id="637853"/>
    <lineage>
        <taxon>Eukaryota</taxon>
        <taxon>Metazoa</taxon>
        <taxon>Ecdysozoa</taxon>
        <taxon>Nematoda</taxon>
        <taxon>Chromadorea</taxon>
        <taxon>Rhabditida</taxon>
        <taxon>Spirurina</taxon>
        <taxon>Spiruromorpha</taxon>
        <taxon>Spiruroidea</taxon>
        <taxon>Gongylonematidae</taxon>
        <taxon>Gongylonema</taxon>
    </lineage>
</organism>
<dbReference type="SUPFAM" id="SSF47370">
    <property type="entry name" value="Bromodomain"/>
    <property type="match status" value="1"/>
</dbReference>
<dbReference type="InterPro" id="IPR036427">
    <property type="entry name" value="Bromodomain-like_sf"/>
</dbReference>
<keyword evidence="1" id="KW-0103">Bromodomain</keyword>
<evidence type="ECO:0000256" key="2">
    <source>
        <dbReference type="SAM" id="MobiDB-lite"/>
    </source>
</evidence>
<evidence type="ECO:0000313" key="3">
    <source>
        <dbReference type="EMBL" id="VDK78236.1"/>
    </source>
</evidence>
<dbReference type="OrthoDB" id="21449at2759"/>
<dbReference type="Proteomes" id="UP000271098">
    <property type="component" value="Unassembled WGS sequence"/>
</dbReference>
<feature type="compositionally biased region" description="Low complexity" evidence="2">
    <location>
        <begin position="53"/>
        <end position="64"/>
    </location>
</feature>
<sequence>MEQIFENCCIFNEDNSAIRHAGDALRKFYVKRWKQLRYNFSKRLKRLRNPRLSSGGLVLSSSTLPAATSQQQAEQHQRATTSSPTHQSET</sequence>